<dbReference type="InterPro" id="IPR036397">
    <property type="entry name" value="RNaseH_sf"/>
</dbReference>
<protein>
    <submittedName>
        <fullName evidence="3">Integrase catalytic region</fullName>
    </submittedName>
</protein>
<dbReference type="InterPro" id="IPR001584">
    <property type="entry name" value="Integrase_cat-core"/>
</dbReference>
<evidence type="ECO:0000313" key="3">
    <source>
        <dbReference type="EMBL" id="EIJ33337.1"/>
    </source>
</evidence>
<dbReference type="SUPFAM" id="SSF53098">
    <property type="entry name" value="Ribonuclease H-like"/>
    <property type="match status" value="1"/>
</dbReference>
<feature type="region of interest" description="Disordered" evidence="1">
    <location>
        <begin position="548"/>
        <end position="570"/>
    </location>
</feature>
<proteinExistence type="predicted"/>
<dbReference type="PANTHER" id="PTHR35004:SF7">
    <property type="entry name" value="INTEGRASE PROTEIN"/>
    <property type="match status" value="1"/>
</dbReference>
<dbReference type="PROSITE" id="PS50994">
    <property type="entry name" value="INTEGRASE"/>
    <property type="match status" value="1"/>
</dbReference>
<name>A0A656HAL7_THINJ</name>
<dbReference type="InterPro" id="IPR015378">
    <property type="entry name" value="Transposase-like_Mu_C"/>
</dbReference>
<accession>A0A656HAL7</accession>
<dbReference type="AlphaFoldDB" id="A0A656HAL7"/>
<dbReference type="GO" id="GO:0015074">
    <property type="term" value="P:DNA integration"/>
    <property type="evidence" value="ECO:0007669"/>
    <property type="project" value="InterPro"/>
</dbReference>
<evidence type="ECO:0000313" key="4">
    <source>
        <dbReference type="Proteomes" id="UP000005317"/>
    </source>
</evidence>
<organism evidence="3 4">
    <name type="scientific">Thiothrix nivea (strain ATCC 35100 / DSM 5205 / JP2)</name>
    <dbReference type="NCBI Taxonomy" id="870187"/>
    <lineage>
        <taxon>Bacteria</taxon>
        <taxon>Pseudomonadati</taxon>
        <taxon>Pseudomonadota</taxon>
        <taxon>Gammaproteobacteria</taxon>
        <taxon>Thiotrichales</taxon>
        <taxon>Thiotrichaceae</taxon>
        <taxon>Thiothrix</taxon>
    </lineage>
</organism>
<evidence type="ECO:0000259" key="2">
    <source>
        <dbReference type="PROSITE" id="PS50994"/>
    </source>
</evidence>
<dbReference type="InterPro" id="IPR009004">
    <property type="entry name" value="Transposase_Mu_C"/>
</dbReference>
<dbReference type="RefSeq" id="WP_002707291.1">
    <property type="nucleotide sequence ID" value="NZ_JH651384.1"/>
</dbReference>
<dbReference type="GO" id="GO:0003676">
    <property type="term" value="F:nucleic acid binding"/>
    <property type="evidence" value="ECO:0007669"/>
    <property type="project" value="InterPro"/>
</dbReference>
<evidence type="ECO:0000256" key="1">
    <source>
        <dbReference type="SAM" id="MobiDB-lite"/>
    </source>
</evidence>
<sequence length="570" mass="64801">MPAPISNLITLPQSRLMQTASQPASAANSRKQAVADRRLAFVRMAIDQMETLGWSRNRAAEHVYNLVSSPRHDMHSTAVELGKSGNPVSKAQIYRWLTDYQQHGMEALIDNRSGRAHQEEGWELRAMRLYARPQKPSITWVVDQLNKEGFEAKYNRVHRYLMALPTDLTTHSAGRLGAKEVKLNHRSYRLRTTENLPVGHCYQLDGHTVDVYIAHPQTGGRWRPELTAVMDVASRYIPSWWIGEAENAQNTLFALADAFTQHDHVPACLHLDNGSGFKGKLMNDPSTGYYRRFGLDVIFAIPGNAKAKGQIERWFGTMERGFNKGWDTYCGTDMSKSVLRDIVRPGKKNTTSLPSLSQWIDAFRGWLDDYHNRPHRGLDGRTPAQMWAQLQRVPLEYRPAAIVLPRKQRKVARGQITLDGRIYRAPDLLHFEGADMVCEYSVHNDQYIRVLTANEQWVCDAKLAEKAGYLPDSRIEQQTQERLRQQIKRNELHIEEDKRRAGMTLGHEAATQGILELETQKESGTNAPLPHHLDQPDPEIVIDLTKWTPGPTDKETTDLNITGFNPPLAE</sequence>
<dbReference type="Gene3D" id="3.30.420.10">
    <property type="entry name" value="Ribonuclease H-like superfamily/Ribonuclease H"/>
    <property type="match status" value="1"/>
</dbReference>
<dbReference type="Proteomes" id="UP000005317">
    <property type="component" value="Unassembled WGS sequence"/>
</dbReference>
<dbReference type="SUPFAM" id="SSF50610">
    <property type="entry name" value="mu transposase, C-terminal domain"/>
    <property type="match status" value="1"/>
</dbReference>
<keyword evidence="4" id="KW-1185">Reference proteome</keyword>
<dbReference type="PANTHER" id="PTHR35004">
    <property type="entry name" value="TRANSPOSASE RV3428C-RELATED"/>
    <property type="match status" value="1"/>
</dbReference>
<feature type="domain" description="Integrase catalytic" evidence="2">
    <location>
        <begin position="193"/>
        <end position="391"/>
    </location>
</feature>
<dbReference type="InterPro" id="IPR012337">
    <property type="entry name" value="RNaseH-like_sf"/>
</dbReference>
<dbReference type="OrthoDB" id="501284at2"/>
<dbReference type="EMBL" id="JH651384">
    <property type="protein sequence ID" value="EIJ33337.1"/>
    <property type="molecule type" value="Genomic_DNA"/>
</dbReference>
<gene>
    <name evidence="3" type="ORF">Thini_0700</name>
</gene>
<reference evidence="4" key="1">
    <citation type="journal article" date="2011" name="Stand. Genomic Sci.">
        <title>Genome sequence of the filamentous, gliding Thiothrix nivea neotype strain (JP2(T)).</title>
        <authorList>
            <person name="Lapidus A."/>
            <person name="Nolan M."/>
            <person name="Lucas S."/>
            <person name="Glavina Del Rio T."/>
            <person name="Tice H."/>
            <person name="Cheng J.F."/>
            <person name="Tapia R."/>
            <person name="Han C."/>
            <person name="Goodwin L."/>
            <person name="Pitluck S."/>
            <person name="Liolios K."/>
            <person name="Pagani I."/>
            <person name="Ivanova N."/>
            <person name="Huntemann M."/>
            <person name="Mavromatis K."/>
            <person name="Mikhailova N."/>
            <person name="Pati A."/>
            <person name="Chen A."/>
            <person name="Palaniappan K."/>
            <person name="Land M."/>
            <person name="Brambilla E.M."/>
            <person name="Rohde M."/>
            <person name="Abt B."/>
            <person name="Verbarg S."/>
            <person name="Goker M."/>
            <person name="Bristow J."/>
            <person name="Eisen J.A."/>
            <person name="Markowitz V."/>
            <person name="Hugenholtz P."/>
            <person name="Kyrpides N.C."/>
            <person name="Klenk H.P."/>
            <person name="Woyke T."/>
        </authorList>
    </citation>
    <scope>NUCLEOTIDE SEQUENCE [LARGE SCALE GENOMIC DNA]</scope>
    <source>
        <strain evidence="4">ATCC 35100 / DSM 5205 / JP2</strain>
    </source>
</reference>
<dbReference type="Pfam" id="PF09299">
    <property type="entry name" value="Mu-transpos_C"/>
    <property type="match status" value="1"/>
</dbReference>